<dbReference type="EMBL" id="JAIWYP010000001">
    <property type="protein sequence ID" value="KAH3880190.1"/>
    <property type="molecule type" value="Genomic_DNA"/>
</dbReference>
<organism evidence="1 2">
    <name type="scientific">Dreissena polymorpha</name>
    <name type="common">Zebra mussel</name>
    <name type="synonym">Mytilus polymorpha</name>
    <dbReference type="NCBI Taxonomy" id="45954"/>
    <lineage>
        <taxon>Eukaryota</taxon>
        <taxon>Metazoa</taxon>
        <taxon>Spiralia</taxon>
        <taxon>Lophotrochozoa</taxon>
        <taxon>Mollusca</taxon>
        <taxon>Bivalvia</taxon>
        <taxon>Autobranchia</taxon>
        <taxon>Heteroconchia</taxon>
        <taxon>Euheterodonta</taxon>
        <taxon>Imparidentia</taxon>
        <taxon>Neoheterodontei</taxon>
        <taxon>Myida</taxon>
        <taxon>Dreissenoidea</taxon>
        <taxon>Dreissenidae</taxon>
        <taxon>Dreissena</taxon>
    </lineage>
</organism>
<name>A0A9D4MMV4_DREPO</name>
<evidence type="ECO:0000313" key="2">
    <source>
        <dbReference type="Proteomes" id="UP000828390"/>
    </source>
</evidence>
<sequence>MLEQPRLRIKKLDRYIDHDWQMTPIDFQVTRSKVKVTGHREYKLKSRGRERDNAMTRMRQYDDDSATIRWRESDGENAICDSTMATMRECKSMMTRIRQCDDKSATIRWRERDGENARTREYDDENARVR</sequence>
<comment type="caution">
    <text evidence="1">The sequence shown here is derived from an EMBL/GenBank/DDBJ whole genome shotgun (WGS) entry which is preliminary data.</text>
</comment>
<proteinExistence type="predicted"/>
<dbReference type="AlphaFoldDB" id="A0A9D4MMV4"/>
<accession>A0A9D4MMV4</accession>
<dbReference type="Proteomes" id="UP000828390">
    <property type="component" value="Unassembled WGS sequence"/>
</dbReference>
<gene>
    <name evidence="1" type="ORF">DPMN_004100</name>
</gene>
<reference evidence="1" key="2">
    <citation type="submission" date="2020-11" db="EMBL/GenBank/DDBJ databases">
        <authorList>
            <person name="McCartney M.A."/>
            <person name="Auch B."/>
            <person name="Kono T."/>
            <person name="Mallez S."/>
            <person name="Becker A."/>
            <person name="Gohl D.M."/>
            <person name="Silverstein K.A.T."/>
            <person name="Koren S."/>
            <person name="Bechman K.B."/>
            <person name="Herman A."/>
            <person name="Abrahante J.E."/>
            <person name="Garbe J."/>
        </authorList>
    </citation>
    <scope>NUCLEOTIDE SEQUENCE</scope>
    <source>
        <strain evidence="1">Duluth1</strain>
        <tissue evidence="1">Whole animal</tissue>
    </source>
</reference>
<reference evidence="1" key="1">
    <citation type="journal article" date="2019" name="bioRxiv">
        <title>The Genome of the Zebra Mussel, Dreissena polymorpha: A Resource for Invasive Species Research.</title>
        <authorList>
            <person name="McCartney M.A."/>
            <person name="Auch B."/>
            <person name="Kono T."/>
            <person name="Mallez S."/>
            <person name="Zhang Y."/>
            <person name="Obille A."/>
            <person name="Becker A."/>
            <person name="Abrahante J.E."/>
            <person name="Garbe J."/>
            <person name="Badalamenti J.P."/>
            <person name="Herman A."/>
            <person name="Mangelson H."/>
            <person name="Liachko I."/>
            <person name="Sullivan S."/>
            <person name="Sone E.D."/>
            <person name="Koren S."/>
            <person name="Silverstein K.A.T."/>
            <person name="Beckman K.B."/>
            <person name="Gohl D.M."/>
        </authorList>
    </citation>
    <scope>NUCLEOTIDE SEQUENCE</scope>
    <source>
        <strain evidence="1">Duluth1</strain>
        <tissue evidence="1">Whole animal</tissue>
    </source>
</reference>
<protein>
    <submittedName>
        <fullName evidence="1">Uncharacterized protein</fullName>
    </submittedName>
</protein>
<keyword evidence="2" id="KW-1185">Reference proteome</keyword>
<evidence type="ECO:0000313" key="1">
    <source>
        <dbReference type="EMBL" id="KAH3880190.1"/>
    </source>
</evidence>